<feature type="chain" id="PRO_5040376775" evidence="1">
    <location>
        <begin position="27"/>
        <end position="94"/>
    </location>
</feature>
<evidence type="ECO:0000256" key="1">
    <source>
        <dbReference type="SAM" id="SignalP"/>
    </source>
</evidence>
<accession>A0A9P8W8S4</accession>
<dbReference type="AlphaFoldDB" id="A0A9P8W8S4"/>
<organism evidence="2 3">
    <name type="scientific">Thelonectria olida</name>
    <dbReference type="NCBI Taxonomy" id="1576542"/>
    <lineage>
        <taxon>Eukaryota</taxon>
        <taxon>Fungi</taxon>
        <taxon>Dikarya</taxon>
        <taxon>Ascomycota</taxon>
        <taxon>Pezizomycotina</taxon>
        <taxon>Sordariomycetes</taxon>
        <taxon>Hypocreomycetidae</taxon>
        <taxon>Hypocreales</taxon>
        <taxon>Nectriaceae</taxon>
        <taxon>Thelonectria</taxon>
    </lineage>
</organism>
<evidence type="ECO:0000313" key="3">
    <source>
        <dbReference type="Proteomes" id="UP000777438"/>
    </source>
</evidence>
<evidence type="ECO:0000313" key="2">
    <source>
        <dbReference type="EMBL" id="KAH6890407.1"/>
    </source>
</evidence>
<dbReference type="EMBL" id="JAGPYM010000009">
    <property type="protein sequence ID" value="KAH6890407.1"/>
    <property type="molecule type" value="Genomic_DNA"/>
</dbReference>
<name>A0A9P8W8S4_9HYPO</name>
<keyword evidence="3" id="KW-1185">Reference proteome</keyword>
<dbReference type="Proteomes" id="UP000777438">
    <property type="component" value="Unassembled WGS sequence"/>
</dbReference>
<gene>
    <name evidence="2" type="ORF">B0T10DRAFT_317955</name>
</gene>
<protein>
    <submittedName>
        <fullName evidence="2">Uncharacterized protein</fullName>
    </submittedName>
</protein>
<feature type="signal peptide" evidence="1">
    <location>
        <begin position="1"/>
        <end position="26"/>
    </location>
</feature>
<proteinExistence type="predicted"/>
<reference evidence="2 3" key="1">
    <citation type="journal article" date="2021" name="Nat. Commun.">
        <title>Genetic determinants of endophytism in the Arabidopsis root mycobiome.</title>
        <authorList>
            <person name="Mesny F."/>
            <person name="Miyauchi S."/>
            <person name="Thiergart T."/>
            <person name="Pickel B."/>
            <person name="Atanasova L."/>
            <person name="Karlsson M."/>
            <person name="Huettel B."/>
            <person name="Barry K.W."/>
            <person name="Haridas S."/>
            <person name="Chen C."/>
            <person name="Bauer D."/>
            <person name="Andreopoulos W."/>
            <person name="Pangilinan J."/>
            <person name="LaButti K."/>
            <person name="Riley R."/>
            <person name="Lipzen A."/>
            <person name="Clum A."/>
            <person name="Drula E."/>
            <person name="Henrissat B."/>
            <person name="Kohler A."/>
            <person name="Grigoriev I.V."/>
            <person name="Martin F.M."/>
            <person name="Hacquard S."/>
        </authorList>
    </citation>
    <scope>NUCLEOTIDE SEQUENCE [LARGE SCALE GENOMIC DNA]</scope>
    <source>
        <strain evidence="2 3">MPI-CAGE-CH-0241</strain>
    </source>
</reference>
<comment type="caution">
    <text evidence="2">The sequence shown here is derived from an EMBL/GenBank/DDBJ whole genome shotgun (WGS) entry which is preliminary data.</text>
</comment>
<sequence>MTSHLRHFTNLMNIILDLVLSQPTTAVPGPFSQQSYKNRRTESGLVGGLSFQSLTFTNTLICPLNGEHVYGDDDVTLVPIRHRRAQLSPIPPKT</sequence>
<keyword evidence="1" id="KW-0732">Signal</keyword>